<keyword evidence="1" id="KW-0812">Transmembrane</keyword>
<dbReference type="EMBL" id="JACOPL010000001">
    <property type="protein sequence ID" value="MBC5724107.1"/>
    <property type="molecule type" value="Genomic_DNA"/>
</dbReference>
<dbReference type="Proteomes" id="UP000606499">
    <property type="component" value="Unassembled WGS sequence"/>
</dbReference>
<dbReference type="InterPro" id="IPR003425">
    <property type="entry name" value="CCB3/YggT"/>
</dbReference>
<feature type="transmembrane region" description="Helical" evidence="1">
    <location>
        <begin position="6"/>
        <end position="27"/>
    </location>
</feature>
<dbReference type="Pfam" id="PF02325">
    <property type="entry name" value="CCB3_YggT"/>
    <property type="match status" value="1"/>
</dbReference>
<organism evidence="2 3">
    <name type="scientific">Agathobaculum faecis</name>
    <dbReference type="NCBI Taxonomy" id="2763013"/>
    <lineage>
        <taxon>Bacteria</taxon>
        <taxon>Bacillati</taxon>
        <taxon>Bacillota</taxon>
        <taxon>Clostridia</taxon>
        <taxon>Eubacteriales</taxon>
        <taxon>Butyricicoccaceae</taxon>
        <taxon>Agathobaculum</taxon>
    </lineage>
</organism>
<proteinExistence type="predicted"/>
<gene>
    <name evidence="2" type="ORF">H8S45_01275</name>
</gene>
<dbReference type="GO" id="GO:0016020">
    <property type="term" value="C:membrane"/>
    <property type="evidence" value="ECO:0007669"/>
    <property type="project" value="InterPro"/>
</dbReference>
<keyword evidence="1" id="KW-1133">Transmembrane helix</keyword>
<keyword evidence="1" id="KW-0472">Membrane</keyword>
<keyword evidence="3" id="KW-1185">Reference proteome</keyword>
<evidence type="ECO:0000313" key="2">
    <source>
        <dbReference type="EMBL" id="MBC5724107.1"/>
    </source>
</evidence>
<sequence>MINLFILNFVTSIVRCLEFLLFARAIMSWFAQGRDSKIYEFLYTVTEPLVLPFRHLLDGVRSLRNVPIDIAFLLAFFTLELVLMLLYSL</sequence>
<dbReference type="RefSeq" id="WP_082396650.1">
    <property type="nucleotide sequence ID" value="NZ_JACOPL010000001.1"/>
</dbReference>
<evidence type="ECO:0000256" key="1">
    <source>
        <dbReference type="SAM" id="Phobius"/>
    </source>
</evidence>
<dbReference type="AlphaFoldDB" id="A0A923RUM6"/>
<protein>
    <submittedName>
        <fullName evidence="2">YggT family protein</fullName>
    </submittedName>
</protein>
<reference evidence="2" key="1">
    <citation type="submission" date="2020-08" db="EMBL/GenBank/DDBJ databases">
        <title>Genome public.</title>
        <authorList>
            <person name="Liu C."/>
            <person name="Sun Q."/>
        </authorList>
    </citation>
    <scope>NUCLEOTIDE SEQUENCE</scope>
    <source>
        <strain evidence="2">NSJ-28</strain>
    </source>
</reference>
<evidence type="ECO:0000313" key="3">
    <source>
        <dbReference type="Proteomes" id="UP000606499"/>
    </source>
</evidence>
<name>A0A923RUM6_9FIRM</name>
<comment type="caution">
    <text evidence="2">The sequence shown here is derived from an EMBL/GenBank/DDBJ whole genome shotgun (WGS) entry which is preliminary data.</text>
</comment>
<feature type="transmembrane region" description="Helical" evidence="1">
    <location>
        <begin position="70"/>
        <end position="88"/>
    </location>
</feature>
<accession>A0A923RUM6</accession>